<protein>
    <recommendedName>
        <fullName evidence="4">ABC transporter permease</fullName>
    </recommendedName>
</protein>
<evidence type="ECO:0008006" key="4">
    <source>
        <dbReference type="Google" id="ProtNLM"/>
    </source>
</evidence>
<comment type="caution">
    <text evidence="2">The sequence shown here is derived from an EMBL/GenBank/DDBJ whole genome shotgun (WGS) entry which is preliminary data.</text>
</comment>
<dbReference type="EMBL" id="RCOS01000170">
    <property type="protein sequence ID" value="RSN71719.1"/>
    <property type="molecule type" value="Genomic_DNA"/>
</dbReference>
<evidence type="ECO:0000313" key="3">
    <source>
        <dbReference type="Proteomes" id="UP000277582"/>
    </source>
</evidence>
<evidence type="ECO:0000256" key="1">
    <source>
        <dbReference type="SAM" id="Phobius"/>
    </source>
</evidence>
<feature type="transmembrane region" description="Helical" evidence="1">
    <location>
        <begin position="210"/>
        <end position="235"/>
    </location>
</feature>
<dbReference type="RefSeq" id="WP_125672849.1">
    <property type="nucleotide sequence ID" value="NZ_RCOS01000170.1"/>
</dbReference>
<feature type="transmembrane region" description="Helical" evidence="1">
    <location>
        <begin position="179"/>
        <end position="198"/>
    </location>
</feature>
<gene>
    <name evidence="2" type="ORF">D6D85_15410</name>
</gene>
<dbReference type="Proteomes" id="UP000277582">
    <property type="component" value="Unassembled WGS sequence"/>
</dbReference>
<keyword evidence="1" id="KW-0812">Transmembrane</keyword>
<keyword evidence="3" id="KW-1185">Reference proteome</keyword>
<feature type="transmembrane region" description="Helical" evidence="1">
    <location>
        <begin position="149"/>
        <end position="172"/>
    </location>
</feature>
<accession>A0A3R9QTX9</accession>
<reference evidence="2 3" key="1">
    <citation type="submission" date="2018-10" db="EMBL/GenBank/DDBJ databases">
        <title>Co-occurring genomic capacity for anaerobic methane metabolism and dissimilatory sulfite reduction discovered in the Korarchaeota.</title>
        <authorList>
            <person name="Mckay L.J."/>
            <person name="Dlakic M."/>
            <person name="Fields M.W."/>
            <person name="Delmont T.O."/>
            <person name="Eren A.M."/>
            <person name="Jay Z.J."/>
            <person name="Klingelsmith K.B."/>
            <person name="Rusch D.B."/>
            <person name="Inskeep W.P."/>
        </authorList>
    </citation>
    <scope>NUCLEOTIDE SEQUENCE [LARGE SCALE GENOMIC DNA]</scope>
    <source>
        <strain evidence="2 3">MDKW</strain>
    </source>
</reference>
<sequence length="241" mass="26801">MRKLMILMKFELENLTRFPILELILLFLAIASFSPPAVVSASFSTLGEEVYSRISFIVSKYFISSFSTSYVPTVIVTSSLIAASLAFEIETGQIELLLLQPIRRGDVLLSKILSISFIVVSIQLLSALLSSTTYYHKFVVYISPASLLISLYLSLLSVMLSMSLTLAIFAVLKRSLLSTMVALIALISPAFANVKFLPPRAFLRATDLDFLGLLGDTCVMLLMSFFLLVLEYYLYTRRVGT</sequence>
<evidence type="ECO:0000313" key="2">
    <source>
        <dbReference type="EMBL" id="RSN71719.1"/>
    </source>
</evidence>
<proteinExistence type="predicted"/>
<organism evidence="2 3">
    <name type="scientific">Candidatus Methanodesulfokora washburnensis</name>
    <dbReference type="NCBI Taxonomy" id="2478471"/>
    <lineage>
        <taxon>Archaea</taxon>
        <taxon>Thermoproteota</taxon>
        <taxon>Candidatus Korarchaeia</taxon>
        <taxon>Candidatus Korarchaeia incertae sedis</taxon>
        <taxon>Candidatus Methanodesulfokora</taxon>
    </lineage>
</organism>
<feature type="transmembrane region" description="Helical" evidence="1">
    <location>
        <begin position="65"/>
        <end position="87"/>
    </location>
</feature>
<keyword evidence="1" id="KW-1133">Transmembrane helix</keyword>
<name>A0A3R9QTX9_9CREN</name>
<dbReference type="AlphaFoldDB" id="A0A3R9QTX9"/>
<keyword evidence="1" id="KW-0472">Membrane</keyword>
<feature type="transmembrane region" description="Helical" evidence="1">
    <location>
        <begin position="108"/>
        <end position="129"/>
    </location>
</feature>